<dbReference type="Proteomes" id="UP000315252">
    <property type="component" value="Unassembled WGS sequence"/>
</dbReference>
<dbReference type="Gene3D" id="3.30.9.10">
    <property type="entry name" value="D-Amino Acid Oxidase, subunit A, domain 2"/>
    <property type="match status" value="1"/>
</dbReference>
<dbReference type="InterPro" id="IPR006222">
    <property type="entry name" value="GCVT_N"/>
</dbReference>
<dbReference type="EMBL" id="VHSH01000009">
    <property type="protein sequence ID" value="TQV75797.1"/>
    <property type="molecule type" value="Genomic_DNA"/>
</dbReference>
<dbReference type="Pfam" id="PF16350">
    <property type="entry name" value="FAO_M"/>
    <property type="match status" value="1"/>
</dbReference>
<comment type="similarity">
    <text evidence="1">Belongs to the GcvT family.</text>
</comment>
<feature type="domain" description="GCVT N-terminal" evidence="4">
    <location>
        <begin position="428"/>
        <end position="705"/>
    </location>
</feature>
<evidence type="ECO:0000259" key="5">
    <source>
        <dbReference type="Pfam" id="PF08669"/>
    </source>
</evidence>
<evidence type="ECO:0000256" key="1">
    <source>
        <dbReference type="ARBA" id="ARBA00008609"/>
    </source>
</evidence>
<organism evidence="7 8">
    <name type="scientific">Denitrobaculum tricleocarpae</name>
    <dbReference type="NCBI Taxonomy" id="2591009"/>
    <lineage>
        <taxon>Bacteria</taxon>
        <taxon>Pseudomonadati</taxon>
        <taxon>Pseudomonadota</taxon>
        <taxon>Alphaproteobacteria</taxon>
        <taxon>Rhodospirillales</taxon>
        <taxon>Rhodospirillaceae</taxon>
        <taxon>Denitrobaculum</taxon>
    </lineage>
</organism>
<dbReference type="InterPro" id="IPR029043">
    <property type="entry name" value="GcvT/YgfZ_C"/>
</dbReference>
<protein>
    <submittedName>
        <fullName evidence="7">FAD-dependent oxidoreductase</fullName>
    </submittedName>
</protein>
<evidence type="ECO:0000259" key="3">
    <source>
        <dbReference type="Pfam" id="PF01266"/>
    </source>
</evidence>
<dbReference type="InterPro" id="IPR028896">
    <property type="entry name" value="GcvT/YgfZ/DmdA"/>
</dbReference>
<dbReference type="SUPFAM" id="SSF54373">
    <property type="entry name" value="FAD-linked reductases, C-terminal domain"/>
    <property type="match status" value="1"/>
</dbReference>
<keyword evidence="2" id="KW-0560">Oxidoreductase</keyword>
<dbReference type="Pfam" id="PF01571">
    <property type="entry name" value="GCV_T"/>
    <property type="match status" value="1"/>
</dbReference>
<feature type="domain" description="Aminomethyltransferase C-terminal" evidence="5">
    <location>
        <begin position="730"/>
        <end position="804"/>
    </location>
</feature>
<dbReference type="Gene3D" id="3.50.50.60">
    <property type="entry name" value="FAD/NAD(P)-binding domain"/>
    <property type="match status" value="1"/>
</dbReference>
<evidence type="ECO:0000313" key="7">
    <source>
        <dbReference type="EMBL" id="TQV75797.1"/>
    </source>
</evidence>
<dbReference type="RefSeq" id="WP_142898784.1">
    <property type="nucleotide sequence ID" value="NZ_ML660060.1"/>
</dbReference>
<reference evidence="7 8" key="1">
    <citation type="submission" date="2019-06" db="EMBL/GenBank/DDBJ databases">
        <title>Whole genome sequence for Rhodospirillaceae sp. R148.</title>
        <authorList>
            <person name="Wang G."/>
        </authorList>
    </citation>
    <scope>NUCLEOTIDE SEQUENCE [LARGE SCALE GENOMIC DNA]</scope>
    <source>
        <strain evidence="7 8">R148</strain>
    </source>
</reference>
<feature type="domain" description="FAD dependent oxidoreductase central" evidence="6">
    <location>
        <begin position="372"/>
        <end position="426"/>
    </location>
</feature>
<dbReference type="Gene3D" id="3.30.1360.120">
    <property type="entry name" value="Probable tRNA modification gtpase trme, domain 1"/>
    <property type="match status" value="1"/>
</dbReference>
<dbReference type="SUPFAM" id="SSF51905">
    <property type="entry name" value="FAD/NAD(P)-binding domain"/>
    <property type="match status" value="1"/>
</dbReference>
<dbReference type="Pfam" id="PF01266">
    <property type="entry name" value="DAO"/>
    <property type="match status" value="1"/>
</dbReference>
<evidence type="ECO:0000313" key="8">
    <source>
        <dbReference type="Proteomes" id="UP000315252"/>
    </source>
</evidence>
<dbReference type="Pfam" id="PF08669">
    <property type="entry name" value="GCV_T_C"/>
    <property type="match status" value="1"/>
</dbReference>
<evidence type="ECO:0000259" key="4">
    <source>
        <dbReference type="Pfam" id="PF01571"/>
    </source>
</evidence>
<dbReference type="SUPFAM" id="SSF101790">
    <property type="entry name" value="Aminomethyltransferase beta-barrel domain"/>
    <property type="match status" value="1"/>
</dbReference>
<comment type="caution">
    <text evidence="7">The sequence shown here is derived from an EMBL/GenBank/DDBJ whole genome shotgun (WGS) entry which is preliminary data.</text>
</comment>
<gene>
    <name evidence="7" type="ORF">FKG95_23070</name>
</gene>
<keyword evidence="8" id="KW-1185">Reference proteome</keyword>
<dbReference type="OrthoDB" id="9804379at2"/>
<dbReference type="GO" id="GO:0016491">
    <property type="term" value="F:oxidoreductase activity"/>
    <property type="evidence" value="ECO:0007669"/>
    <property type="project" value="UniProtKB-KW"/>
</dbReference>
<proteinExistence type="inferred from homology"/>
<feature type="domain" description="FAD dependent oxidoreductase" evidence="3">
    <location>
        <begin position="9"/>
        <end position="369"/>
    </location>
</feature>
<dbReference type="PANTHER" id="PTHR43757:SF2">
    <property type="entry name" value="AMINOMETHYLTRANSFERASE, MITOCHONDRIAL"/>
    <property type="match status" value="1"/>
</dbReference>
<evidence type="ECO:0000256" key="2">
    <source>
        <dbReference type="ARBA" id="ARBA00023002"/>
    </source>
</evidence>
<evidence type="ECO:0000259" key="6">
    <source>
        <dbReference type="Pfam" id="PF16350"/>
    </source>
</evidence>
<dbReference type="SUPFAM" id="SSF103025">
    <property type="entry name" value="Folate-binding domain"/>
    <property type="match status" value="1"/>
</dbReference>
<dbReference type="InterPro" id="IPR027266">
    <property type="entry name" value="TrmE/GcvT-like"/>
</dbReference>
<dbReference type="InterPro" id="IPR032503">
    <property type="entry name" value="FAO_M"/>
</dbReference>
<name>A0A545TEY8_9PROT</name>
<sequence>MAELPSTARVVIIGGGAVGCSILYHLAKMGWSDCLLLEKNELTSGSSWHAAGNCPNFSGSLAVMKMQAYSTDLFTRLGDEVDYPMNYHVTGSVRLAHSQDRMDEFRHVTAMANHLGLEMDMVSNAQMKEVYPFMETHDILGGVWDPNDGDIDPAQLTQAYAKGARNLGAKVIRFCPVSGVRRENGEWVIETEKGEVRCEFVVNAAGYRAQEVGRMFGREVPCATMAHQYLITEEIPELEAHGKLLPLLRDPDSSYYLRQEKNGLLLGPYEEQATPHWITKNDPMPEDFSFQLYPDDLERLEWYIEDACARVPLLGTAGVTRVVNGPIPYAPDGNPLIGPMPGVPNAFEACVFTFGIVQSGGAGKVCAEWIVEGETDGDMWAVDPRRFTSYATHEYCVEKAKEIYAHEYAIHFPAQEWPAGRQARTSPLYEKLKAKGAMFGAAAGWERPVWFPRPGKDEAVQKASYHHTNWFDAVREECLAIRDRVGLMDLCGFSRFEVSGEGAAEWLRGMVTGALPKAGRIGLIYFATEKGKILTEMTITRFSEDHFLLITAAAAEWHDRDWLEQHIPAGSPITIENKTGSWTSLVVAGPKSRDLLSSVCNKDFSNEAFPWLTHQPIEIGMARGFAVRVSYLGELGWELHLPIEHVLGIYDKLWAAGEPYGIIDYGMYAMESMRLEKCYRAWKHDLTNDYSMFEGGLDRFIRLDKPTPFIGQEALRKEKEAGVKQTFAPLLLEDGSADAVYLSSVWKGDKRIGFVTSGGYGHRIEKSIALATIDIDCAAEGTELEVEVLGERRKAVVAREPLYDPENERLRA</sequence>
<dbReference type="InterPro" id="IPR013977">
    <property type="entry name" value="GcvT_C"/>
</dbReference>
<dbReference type="AlphaFoldDB" id="A0A545TEY8"/>
<dbReference type="InterPro" id="IPR006076">
    <property type="entry name" value="FAD-dep_OxRdtase"/>
</dbReference>
<dbReference type="InterPro" id="IPR036188">
    <property type="entry name" value="FAD/NAD-bd_sf"/>
</dbReference>
<dbReference type="Gene3D" id="2.40.30.110">
    <property type="entry name" value="Aminomethyltransferase beta-barrel domains"/>
    <property type="match status" value="1"/>
</dbReference>
<dbReference type="PANTHER" id="PTHR43757">
    <property type="entry name" value="AMINOMETHYLTRANSFERASE"/>
    <property type="match status" value="1"/>
</dbReference>
<dbReference type="Gene3D" id="3.30.70.1400">
    <property type="entry name" value="Aminomethyltransferase beta-barrel domains"/>
    <property type="match status" value="1"/>
</dbReference>
<accession>A0A545TEY8</accession>